<comment type="caution">
    <text evidence="3">The sequence shown here is derived from an EMBL/GenBank/DDBJ whole genome shotgun (WGS) entry which is preliminary data.</text>
</comment>
<evidence type="ECO:0000313" key="3">
    <source>
        <dbReference type="EMBL" id="CAH0104247.1"/>
    </source>
</evidence>
<accession>A0A8J2WM42</accession>
<keyword evidence="1" id="KW-0732">Signal</keyword>
<dbReference type="PANTHER" id="PTHR33236">
    <property type="entry name" value="INTRAFLAGELLAR TRANSPORT PROTEIN 122 FAMILY PROTEIN-RELATED"/>
    <property type="match status" value="1"/>
</dbReference>
<dbReference type="AlphaFoldDB" id="A0A8J2WM42"/>
<dbReference type="Gene3D" id="2.60.120.290">
    <property type="entry name" value="Spermadhesin, CUB domain"/>
    <property type="match status" value="1"/>
</dbReference>
<dbReference type="OrthoDB" id="6479909at2759"/>
<dbReference type="EMBL" id="CAKKLH010000131">
    <property type="protein sequence ID" value="CAH0104247.1"/>
    <property type="molecule type" value="Genomic_DNA"/>
</dbReference>
<dbReference type="InterPro" id="IPR035914">
    <property type="entry name" value="Sperma_CUB_dom_sf"/>
</dbReference>
<keyword evidence="4" id="KW-1185">Reference proteome</keyword>
<dbReference type="PANTHER" id="PTHR33236:SF5">
    <property type="entry name" value="CUB DOMAIN-CONTAINING PROTEIN"/>
    <property type="match status" value="1"/>
</dbReference>
<name>A0A8J2WM42_9CRUS</name>
<dbReference type="Proteomes" id="UP000789390">
    <property type="component" value="Unassembled WGS sequence"/>
</dbReference>
<dbReference type="InterPro" id="IPR058698">
    <property type="entry name" value="CUB_metazoa"/>
</dbReference>
<proteinExistence type="predicted"/>
<evidence type="ECO:0000259" key="2">
    <source>
        <dbReference type="Pfam" id="PF26080"/>
    </source>
</evidence>
<organism evidence="3 4">
    <name type="scientific">Daphnia galeata</name>
    <dbReference type="NCBI Taxonomy" id="27404"/>
    <lineage>
        <taxon>Eukaryota</taxon>
        <taxon>Metazoa</taxon>
        <taxon>Ecdysozoa</taxon>
        <taxon>Arthropoda</taxon>
        <taxon>Crustacea</taxon>
        <taxon>Branchiopoda</taxon>
        <taxon>Diplostraca</taxon>
        <taxon>Cladocera</taxon>
        <taxon>Anomopoda</taxon>
        <taxon>Daphniidae</taxon>
        <taxon>Daphnia</taxon>
    </lineage>
</organism>
<feature type="chain" id="PRO_5035266711" description="CUB domain-containing protein" evidence="1">
    <location>
        <begin position="19"/>
        <end position="420"/>
    </location>
</feature>
<evidence type="ECO:0000256" key="1">
    <source>
        <dbReference type="SAM" id="SignalP"/>
    </source>
</evidence>
<dbReference type="Pfam" id="PF26080">
    <property type="entry name" value="CUB_animal"/>
    <property type="match status" value="1"/>
</dbReference>
<evidence type="ECO:0000313" key="4">
    <source>
        <dbReference type="Proteomes" id="UP000789390"/>
    </source>
</evidence>
<gene>
    <name evidence="3" type="ORF">DGAL_LOCUS6967</name>
</gene>
<feature type="signal peptide" evidence="1">
    <location>
        <begin position="1"/>
        <end position="18"/>
    </location>
</feature>
<sequence length="420" mass="45629">MLKFCLTLLSFGLIFSRACDDDSNQQLPFTGEVSENYFGKSHVVLPYTWNDGKSLYYAPSSHVSVYDSLYRQPEGRTLFNRHQQIINPFTKYFILNRRDPIDHVKNQQVESRFVLSSLLNTAFFNNRFTPANAFRPFGRLGIRHSFLDSCTTSNGDAGICATSSVCSLLGGRPSGSCSLDAINSCGGTVTLNNTYWQSPSVAVNAPTICALNIKLDNKFMEQLGKPICQIRLDFVSFTIAQPTGGTCTDTFQGESARLIGETFQLVLFVSSTIRITTFVLGQNSSIVRQTGVQMCISVCTTTNAGAGYSITTNSAVPGNSLLGVGNNAQGYCTYDYLGIRSATDSTSGLMGDRFCGEQLNTARAPNGADSSIQLCSKIKPFKITYVTDGTEEAVGPPALVSVTADINNVGFCLDYQERAN</sequence>
<protein>
    <recommendedName>
        <fullName evidence="2">CUB domain-containing protein</fullName>
    </recommendedName>
</protein>
<reference evidence="3" key="1">
    <citation type="submission" date="2021-11" db="EMBL/GenBank/DDBJ databases">
        <authorList>
            <person name="Schell T."/>
        </authorList>
    </citation>
    <scope>NUCLEOTIDE SEQUENCE</scope>
    <source>
        <strain evidence="3">M5</strain>
    </source>
</reference>
<feature type="domain" description="CUB" evidence="2">
    <location>
        <begin position="293"/>
        <end position="417"/>
    </location>
</feature>